<organism evidence="8 9">
    <name type="scientific">Phtheirospermum japonicum</name>
    <dbReference type="NCBI Taxonomy" id="374723"/>
    <lineage>
        <taxon>Eukaryota</taxon>
        <taxon>Viridiplantae</taxon>
        <taxon>Streptophyta</taxon>
        <taxon>Embryophyta</taxon>
        <taxon>Tracheophyta</taxon>
        <taxon>Spermatophyta</taxon>
        <taxon>Magnoliopsida</taxon>
        <taxon>eudicotyledons</taxon>
        <taxon>Gunneridae</taxon>
        <taxon>Pentapetalae</taxon>
        <taxon>asterids</taxon>
        <taxon>lamiids</taxon>
        <taxon>Lamiales</taxon>
        <taxon>Orobanchaceae</taxon>
        <taxon>Orobanchaceae incertae sedis</taxon>
        <taxon>Phtheirospermum</taxon>
    </lineage>
</organism>
<proteinExistence type="inferred from homology"/>
<dbReference type="OrthoDB" id="1412105at2759"/>
<comment type="caution">
    <text evidence="8">The sequence shown here is derived from an EMBL/GenBank/DDBJ whole genome shotgun (WGS) entry which is preliminary data.</text>
</comment>
<dbReference type="AlphaFoldDB" id="A0A830CIU7"/>
<dbReference type="PANTHER" id="PTHR33078:SF95">
    <property type="entry name" value="ATPASE AAA-TYPE CORE DOMAIN-CONTAINING PROTEIN"/>
    <property type="match status" value="1"/>
</dbReference>
<evidence type="ECO:0000256" key="2">
    <source>
        <dbReference type="ARBA" id="ARBA00004474"/>
    </source>
</evidence>
<dbReference type="GO" id="GO:0009536">
    <property type="term" value="C:plastid"/>
    <property type="evidence" value="ECO:0007669"/>
    <property type="project" value="UniProtKB-SubCell"/>
</dbReference>
<dbReference type="EMBL" id="BMAC01000475">
    <property type="protein sequence ID" value="GFP97148.1"/>
    <property type="molecule type" value="Genomic_DNA"/>
</dbReference>
<gene>
    <name evidence="8" type="ORF">PHJA_001858900</name>
</gene>
<evidence type="ECO:0000313" key="8">
    <source>
        <dbReference type="EMBL" id="GFP97148.1"/>
    </source>
</evidence>
<evidence type="ECO:0000256" key="1">
    <source>
        <dbReference type="ARBA" id="ARBA00002329"/>
    </source>
</evidence>
<feature type="domain" description="Ycf2 N-terminal" evidence="7">
    <location>
        <begin position="41"/>
        <end position="87"/>
    </location>
</feature>
<keyword evidence="9" id="KW-1185">Reference proteome</keyword>
<evidence type="ECO:0000256" key="5">
    <source>
        <dbReference type="ARBA" id="ARBA00022741"/>
    </source>
</evidence>
<evidence type="ECO:0000259" key="7">
    <source>
        <dbReference type="Pfam" id="PF05695"/>
    </source>
</evidence>
<keyword evidence="5" id="KW-0547">Nucleotide-binding</keyword>
<reference evidence="8" key="1">
    <citation type="submission" date="2020-07" db="EMBL/GenBank/DDBJ databases">
        <title>Ethylene signaling mediates host invasion by parasitic plants.</title>
        <authorList>
            <person name="Yoshida S."/>
        </authorList>
    </citation>
    <scope>NUCLEOTIDE SEQUENCE</scope>
    <source>
        <strain evidence="8">Okayama</strain>
    </source>
</reference>
<name>A0A830CIU7_9LAMI</name>
<evidence type="ECO:0000256" key="3">
    <source>
        <dbReference type="ARBA" id="ARBA00009361"/>
    </source>
</evidence>
<evidence type="ECO:0000256" key="4">
    <source>
        <dbReference type="ARBA" id="ARBA00022640"/>
    </source>
</evidence>
<evidence type="ECO:0000256" key="6">
    <source>
        <dbReference type="ARBA" id="ARBA00022840"/>
    </source>
</evidence>
<sequence length="92" mass="10041">MLCLHTRLPLFPKASRGLFYDDGRPPVGGLLHKAPAEEKLYPTSAPNSFWLKNLFLVALEQLGDSLEEIRASGGNMLGPAYGVKSITELAGW</sequence>
<dbReference type="Pfam" id="PF05695">
    <property type="entry name" value="Ycf2"/>
    <property type="match status" value="1"/>
</dbReference>
<dbReference type="GO" id="GO:0005524">
    <property type="term" value="F:ATP binding"/>
    <property type="evidence" value="ECO:0007669"/>
    <property type="project" value="UniProtKB-KW"/>
</dbReference>
<comment type="subcellular location">
    <subcellularLocation>
        <location evidence="2">Plastid</location>
    </subcellularLocation>
</comment>
<evidence type="ECO:0000313" key="9">
    <source>
        <dbReference type="Proteomes" id="UP000653305"/>
    </source>
</evidence>
<keyword evidence="4" id="KW-0934">Plastid</keyword>
<comment type="similarity">
    <text evidence="3">Belongs to the Ycf2 family.</text>
</comment>
<keyword evidence="6" id="KW-0067">ATP-binding</keyword>
<accession>A0A830CIU7</accession>
<dbReference type="Proteomes" id="UP000653305">
    <property type="component" value="Unassembled WGS sequence"/>
</dbReference>
<dbReference type="PANTHER" id="PTHR33078">
    <property type="entry name" value="PROTEIN YCF2-RELATED"/>
    <property type="match status" value="1"/>
</dbReference>
<protein>
    <submittedName>
        <fullName evidence="8">Protein ycf2</fullName>
    </submittedName>
</protein>
<comment type="function">
    <text evidence="1">Probable ATPase of unknown function. Its presence in a non-photosynthetic plant (Epifagus virginiana) and experiments in tobacco indicate that it has an essential function which is probably not related to photosynthesis.</text>
</comment>
<dbReference type="InterPro" id="IPR056777">
    <property type="entry name" value="Ycf2_N"/>
</dbReference>